<dbReference type="InParanoid" id="K0KTS0"/>
<evidence type="ECO:0000256" key="8">
    <source>
        <dbReference type="ARBA" id="ARBA00023211"/>
    </source>
</evidence>
<comment type="catalytic activity">
    <reaction evidence="12">
        <text>L-tyrosyl-[glycogenin] + UDP-alpha-D-glucose = alpha-D-glucosyl-L-tyrosyl-[glycogenin] + UDP + H(+)</text>
        <dbReference type="Rhea" id="RHEA:23360"/>
        <dbReference type="Rhea" id="RHEA-COMP:14604"/>
        <dbReference type="Rhea" id="RHEA-COMP:14605"/>
        <dbReference type="ChEBI" id="CHEBI:15378"/>
        <dbReference type="ChEBI" id="CHEBI:46858"/>
        <dbReference type="ChEBI" id="CHEBI:58223"/>
        <dbReference type="ChEBI" id="CHEBI:58885"/>
        <dbReference type="ChEBI" id="CHEBI:140573"/>
        <dbReference type="EC" id="2.4.1.186"/>
    </reaction>
</comment>
<comment type="catalytic activity">
    <reaction evidence="11">
        <text>[1,4-alpha-D-glucosyl](n)-L-tyrosyl-[glycogenin] + UDP-alpha-D-glucose = [1,4-alpha-D-glucosyl](n+1)-L-tyrosyl-[glycogenin] + UDP + H(+)</text>
        <dbReference type="Rhea" id="RHEA:56560"/>
        <dbReference type="Rhea" id="RHEA-COMP:14606"/>
        <dbReference type="Rhea" id="RHEA-COMP:14607"/>
        <dbReference type="ChEBI" id="CHEBI:15378"/>
        <dbReference type="ChEBI" id="CHEBI:58223"/>
        <dbReference type="ChEBI" id="CHEBI:58885"/>
        <dbReference type="ChEBI" id="CHEBI:140574"/>
        <dbReference type="EC" id="2.4.1.186"/>
    </reaction>
</comment>
<dbReference type="SUPFAM" id="SSF53448">
    <property type="entry name" value="Nucleotide-diphospho-sugar transferases"/>
    <property type="match status" value="1"/>
</dbReference>
<dbReference type="CDD" id="cd02537">
    <property type="entry name" value="GT8_Glycogenin"/>
    <property type="match status" value="1"/>
</dbReference>
<evidence type="ECO:0000256" key="13">
    <source>
        <dbReference type="ARBA" id="ARBA00057883"/>
    </source>
</evidence>
<evidence type="ECO:0000256" key="10">
    <source>
        <dbReference type="ARBA" id="ARBA00038934"/>
    </source>
</evidence>
<dbReference type="FunCoup" id="K0KTS0">
    <property type="interactions" value="113"/>
</dbReference>
<dbReference type="InterPro" id="IPR050587">
    <property type="entry name" value="GNT1/Glycosyltrans_8"/>
</dbReference>
<dbReference type="Proteomes" id="UP000009328">
    <property type="component" value="Unassembled WGS sequence"/>
</dbReference>
<dbReference type="InterPro" id="IPR029044">
    <property type="entry name" value="Nucleotide-diphossugar_trans"/>
</dbReference>
<comment type="caution">
    <text evidence="14">The sequence shown here is derived from an EMBL/GenBank/DDBJ whole genome shotgun (WGS) entry which is preliminary data.</text>
</comment>
<comment type="subcellular location">
    <subcellularLocation>
        <location evidence="2">Cytoplasm</location>
    </subcellularLocation>
</comment>
<dbReference type="GO" id="GO:0008466">
    <property type="term" value="F:glycogenin glucosyltransferase activity"/>
    <property type="evidence" value="ECO:0007669"/>
    <property type="project" value="UniProtKB-EC"/>
</dbReference>
<dbReference type="GO" id="GO:0005737">
    <property type="term" value="C:cytoplasm"/>
    <property type="evidence" value="ECO:0007669"/>
    <property type="project" value="UniProtKB-SubCell"/>
</dbReference>
<evidence type="ECO:0000256" key="3">
    <source>
        <dbReference type="ARBA" id="ARBA00022490"/>
    </source>
</evidence>
<evidence type="ECO:0000313" key="14">
    <source>
        <dbReference type="EMBL" id="CCH44653.1"/>
    </source>
</evidence>
<keyword evidence="3" id="KW-0963">Cytoplasm</keyword>
<dbReference type="AlphaFoldDB" id="K0KTS0"/>
<evidence type="ECO:0000256" key="4">
    <source>
        <dbReference type="ARBA" id="ARBA00022679"/>
    </source>
</evidence>
<keyword evidence="5" id="KW-0479">Metal-binding</keyword>
<evidence type="ECO:0000256" key="2">
    <source>
        <dbReference type="ARBA" id="ARBA00004496"/>
    </source>
</evidence>
<dbReference type="GO" id="GO:0046872">
    <property type="term" value="F:metal ion binding"/>
    <property type="evidence" value="ECO:0007669"/>
    <property type="project" value="UniProtKB-KW"/>
</dbReference>
<dbReference type="eggNOG" id="KOG1950">
    <property type="taxonomic scope" value="Eukaryota"/>
</dbReference>
<organism evidence="14 15">
    <name type="scientific">Wickerhamomyces ciferrii (strain ATCC 14091 / BCRC 22168 / CBS 111 / JCM 3599 / NBRC 0793 / NRRL Y-1031 F-60-10)</name>
    <name type="common">Yeast</name>
    <name type="synonym">Pichia ciferrii</name>
    <dbReference type="NCBI Taxonomy" id="1206466"/>
    <lineage>
        <taxon>Eukaryota</taxon>
        <taxon>Fungi</taxon>
        <taxon>Dikarya</taxon>
        <taxon>Ascomycota</taxon>
        <taxon>Saccharomycotina</taxon>
        <taxon>Saccharomycetes</taxon>
        <taxon>Phaffomycetales</taxon>
        <taxon>Wickerhamomycetaceae</taxon>
        <taxon>Wickerhamomyces</taxon>
    </lineage>
</organism>
<gene>
    <name evidence="14" type="ORF">BN7_4222</name>
</gene>
<dbReference type="EC" id="2.4.1.186" evidence="10"/>
<evidence type="ECO:0000256" key="9">
    <source>
        <dbReference type="ARBA" id="ARBA00038162"/>
    </source>
</evidence>
<evidence type="ECO:0000256" key="12">
    <source>
        <dbReference type="ARBA" id="ARBA00052293"/>
    </source>
</evidence>
<evidence type="ECO:0000256" key="6">
    <source>
        <dbReference type="ARBA" id="ARBA00023056"/>
    </source>
</evidence>
<evidence type="ECO:0000256" key="5">
    <source>
        <dbReference type="ARBA" id="ARBA00022723"/>
    </source>
</evidence>
<keyword evidence="8" id="KW-0464">Manganese</keyword>
<dbReference type="PANTHER" id="PTHR11183">
    <property type="entry name" value="GLYCOGENIN SUBFAMILY MEMBER"/>
    <property type="match status" value="1"/>
</dbReference>
<proteinExistence type="inferred from homology"/>
<dbReference type="Gene3D" id="3.90.550.10">
    <property type="entry name" value="Spore Coat Polysaccharide Biosynthesis Protein SpsA, Chain A"/>
    <property type="match status" value="1"/>
</dbReference>
<evidence type="ECO:0000256" key="11">
    <source>
        <dbReference type="ARBA" id="ARBA00050886"/>
    </source>
</evidence>
<name>K0KTS0_WICCF</name>
<keyword evidence="6" id="KW-0320">Glycogen biosynthesis</keyword>
<keyword evidence="7" id="KW-0325">Glycoprotein</keyword>
<keyword evidence="4 14" id="KW-0808">Transferase</keyword>
<keyword evidence="15" id="KW-1185">Reference proteome</keyword>
<dbReference type="GO" id="GO:0005978">
    <property type="term" value="P:glycogen biosynthetic process"/>
    <property type="evidence" value="ECO:0007669"/>
    <property type="project" value="UniProtKB-KW"/>
</dbReference>
<comment type="function">
    <text evidence="13">Self-glucosylating initiator of glycogen synthesis. It catalyzes the formation of a short alpha (1,4)-glucosyl chain covalently attached via a glucose 1-O-tyrosyl linkage to internal tyrosine residues and these chains act as primers for the elongation reaction catalyzed by glycogen synthase.</text>
</comment>
<dbReference type="EMBL" id="CAIF01000148">
    <property type="protein sequence ID" value="CCH44653.1"/>
    <property type="molecule type" value="Genomic_DNA"/>
</dbReference>
<sequence length="344" mass="39607">MTEAYITVLINDNYLPGSLVLGRALKKTGTTKRLVILIANVSDEAIEFLKEVYDDIIPVNPILSNSFEELSILGRLDLISTYTKITIWSQEQYSKLIYLDSDVLPLVNIDEFFTQIELNDSNYLIAASPDSGWPDIFNSGVFITKPSKEIFNKLLYKIQNEETPSFDGADQGLLNEFFLGKWFRLPFTFNVTPSASYQYIPAFNRFAKDIKNIHFIGLNKPWLTRDSSIFASGSFGKNYEIISNIHKNWWNVFNSNYFGKSASEIFTISKINQINDYSEKGEGHLLNLPKNFSNKWDEDNSLKIDEIDEENQSYQPTPIFPWEKASNKQEATRVFNDETDFYVE</sequence>
<evidence type="ECO:0000256" key="7">
    <source>
        <dbReference type="ARBA" id="ARBA00023180"/>
    </source>
</evidence>
<dbReference type="STRING" id="1206466.K0KTS0"/>
<comment type="cofactor">
    <cofactor evidence="1">
        <name>Mn(2+)</name>
        <dbReference type="ChEBI" id="CHEBI:29035"/>
    </cofactor>
</comment>
<dbReference type="InterPro" id="IPR002495">
    <property type="entry name" value="Glyco_trans_8"/>
</dbReference>
<evidence type="ECO:0000256" key="1">
    <source>
        <dbReference type="ARBA" id="ARBA00001936"/>
    </source>
</evidence>
<protein>
    <recommendedName>
        <fullName evidence="10">glycogenin glucosyltransferase</fullName>
        <ecNumber evidence="10">2.4.1.186</ecNumber>
    </recommendedName>
</protein>
<dbReference type="FunFam" id="3.90.550.10:FF:000092">
    <property type="entry name" value="Glycogenin 2"/>
    <property type="match status" value="1"/>
</dbReference>
<dbReference type="Pfam" id="PF01501">
    <property type="entry name" value="Glyco_transf_8"/>
    <property type="match status" value="1"/>
</dbReference>
<reference evidence="14 15" key="1">
    <citation type="journal article" date="2012" name="Eukaryot. Cell">
        <title>Draft genome sequence of Wickerhamomyces ciferrii NRRL Y-1031 F-60-10.</title>
        <authorList>
            <person name="Schneider J."/>
            <person name="Andrea H."/>
            <person name="Blom J."/>
            <person name="Jaenicke S."/>
            <person name="Ruckert C."/>
            <person name="Schorsch C."/>
            <person name="Szczepanowski R."/>
            <person name="Farwick M."/>
            <person name="Goesmann A."/>
            <person name="Puhler A."/>
            <person name="Schaffer S."/>
            <person name="Tauch A."/>
            <person name="Kohler T."/>
            <person name="Brinkrolf K."/>
        </authorList>
    </citation>
    <scope>NUCLEOTIDE SEQUENCE [LARGE SCALE GENOMIC DNA]</scope>
    <source>
        <strain evidence="15">ATCC 14091 / BCRC 22168 / CBS 111 / JCM 3599 / NBRC 0793 / NRRL Y-1031 F-60-10</strain>
    </source>
</reference>
<keyword evidence="14" id="KW-0328">Glycosyltransferase</keyword>
<dbReference type="HOGENOM" id="CLU_017171_4_2_1"/>
<comment type="similarity">
    <text evidence="9">Belongs to the glycosyltransferase 8 family. Glycogenin subfamily.</text>
</comment>
<accession>K0KTS0</accession>
<evidence type="ECO:0000313" key="15">
    <source>
        <dbReference type="Proteomes" id="UP000009328"/>
    </source>
</evidence>